<evidence type="ECO:0000313" key="2">
    <source>
        <dbReference type="Proteomes" id="UP000260790"/>
    </source>
</evidence>
<name>A0A8B2Z126_9LACO</name>
<organism evidence="1 2">
    <name type="scientific">Ligilactobacillus ruminis</name>
    <dbReference type="NCBI Taxonomy" id="1623"/>
    <lineage>
        <taxon>Bacteria</taxon>
        <taxon>Bacillati</taxon>
        <taxon>Bacillota</taxon>
        <taxon>Bacilli</taxon>
        <taxon>Lactobacillales</taxon>
        <taxon>Lactobacillaceae</taxon>
        <taxon>Ligilactobacillus</taxon>
    </lineage>
</organism>
<comment type="caution">
    <text evidence="1">The sequence shown here is derived from an EMBL/GenBank/DDBJ whole genome shotgun (WGS) entry which is preliminary data.</text>
</comment>
<dbReference type="AlphaFoldDB" id="A0A8B2Z126"/>
<accession>A0A8B2Z126</accession>
<gene>
    <name evidence="1" type="ORF">DXD09_00255</name>
</gene>
<dbReference type="Proteomes" id="UP000260790">
    <property type="component" value="Unassembled WGS sequence"/>
</dbReference>
<dbReference type="EMBL" id="QSQR01000001">
    <property type="protein sequence ID" value="RGK48206.1"/>
    <property type="molecule type" value="Genomic_DNA"/>
</dbReference>
<proteinExistence type="predicted"/>
<protein>
    <submittedName>
        <fullName evidence="1">Uncharacterized protein</fullName>
    </submittedName>
</protein>
<reference evidence="1 2" key="1">
    <citation type="submission" date="2018-08" db="EMBL/GenBank/DDBJ databases">
        <title>A genome reference for cultivated species of the human gut microbiota.</title>
        <authorList>
            <person name="Zou Y."/>
            <person name="Xue W."/>
            <person name="Luo G."/>
        </authorList>
    </citation>
    <scope>NUCLEOTIDE SEQUENCE [LARGE SCALE GENOMIC DNA]</scope>
    <source>
        <strain evidence="1 2">TF10-9AT</strain>
    </source>
</reference>
<evidence type="ECO:0000313" key="1">
    <source>
        <dbReference type="EMBL" id="RGK48206.1"/>
    </source>
</evidence>
<sequence length="67" mass="7782">MQADAIDVLCRLIWQNRCNASDVYGQNLRTGDLTVSLPCCAEPKVDKKRWEWLIFVYRLVQIQGARI</sequence>